<keyword evidence="1" id="KW-0813">Transport</keyword>
<feature type="domain" description="TonB-dependent receptor plug" evidence="4">
    <location>
        <begin position="138"/>
        <end position="247"/>
    </location>
</feature>
<gene>
    <name evidence="5" type="ORF">SAMEA4412673_00067</name>
</gene>
<dbReference type="PROSITE" id="PS52016">
    <property type="entry name" value="TONB_DEPENDENT_REC_3"/>
    <property type="match status" value="1"/>
</dbReference>
<dbReference type="InterPro" id="IPR008969">
    <property type="entry name" value="CarboxyPept-like_regulatory"/>
</dbReference>
<dbReference type="NCBIfam" id="TIGR04056">
    <property type="entry name" value="OMP_RagA_SusC"/>
    <property type="match status" value="1"/>
</dbReference>
<keyword evidence="5" id="KW-0675">Receptor</keyword>
<dbReference type="GO" id="GO:0009279">
    <property type="term" value="C:cell outer membrane"/>
    <property type="evidence" value="ECO:0007669"/>
    <property type="project" value="UniProtKB-SubCell"/>
</dbReference>
<feature type="domain" description="TonB-dependent receptor-like beta-barrel" evidence="3">
    <location>
        <begin position="424"/>
        <end position="829"/>
    </location>
</feature>
<dbReference type="NCBIfam" id="TIGR04057">
    <property type="entry name" value="SusC_RagA_signa"/>
    <property type="match status" value="1"/>
</dbReference>
<dbReference type="Pfam" id="PF07715">
    <property type="entry name" value="Plug"/>
    <property type="match status" value="1"/>
</dbReference>
<evidence type="ECO:0000256" key="1">
    <source>
        <dbReference type="PROSITE-ProRule" id="PRU01360"/>
    </source>
</evidence>
<dbReference type="InterPro" id="IPR012910">
    <property type="entry name" value="Plug_dom"/>
</dbReference>
<dbReference type="InterPro" id="IPR023996">
    <property type="entry name" value="TonB-dep_OMP_SusC/RagA"/>
</dbReference>
<proteinExistence type="inferred from homology"/>
<evidence type="ECO:0000313" key="5">
    <source>
        <dbReference type="EMBL" id="SNV35557.1"/>
    </source>
</evidence>
<keyword evidence="1" id="KW-0812">Transmembrane</keyword>
<organism evidence="5 6">
    <name type="scientific">Sphingobacterium mizutaii</name>
    <dbReference type="NCBI Taxonomy" id="1010"/>
    <lineage>
        <taxon>Bacteria</taxon>
        <taxon>Pseudomonadati</taxon>
        <taxon>Bacteroidota</taxon>
        <taxon>Sphingobacteriia</taxon>
        <taxon>Sphingobacteriales</taxon>
        <taxon>Sphingobacteriaceae</taxon>
        <taxon>Sphingobacterium</taxon>
    </lineage>
</organism>
<comment type="subcellular location">
    <subcellularLocation>
        <location evidence="1">Cell outer membrane</location>
        <topology evidence="1">Multi-pass membrane protein</topology>
    </subcellularLocation>
</comment>
<dbReference type="EMBL" id="LT906468">
    <property type="protein sequence ID" value="SNV35557.1"/>
    <property type="molecule type" value="Genomic_DNA"/>
</dbReference>
<name>A0AAJ4X8D8_9SPHI</name>
<dbReference type="InterPro" id="IPR023997">
    <property type="entry name" value="TonB-dep_OMP_SusC/RagA_CS"/>
</dbReference>
<dbReference type="AlphaFoldDB" id="A0AAJ4X8D8"/>
<dbReference type="RefSeq" id="WP_093100062.1">
    <property type="nucleotide sequence ID" value="NZ_DAMDLF010000003.1"/>
</dbReference>
<evidence type="ECO:0000259" key="4">
    <source>
        <dbReference type="Pfam" id="PF07715"/>
    </source>
</evidence>
<evidence type="ECO:0000256" key="2">
    <source>
        <dbReference type="RuleBase" id="RU003357"/>
    </source>
</evidence>
<dbReference type="Proteomes" id="UP000215355">
    <property type="component" value="Chromosome 1"/>
</dbReference>
<keyword evidence="1" id="KW-1134">Transmembrane beta strand</keyword>
<keyword evidence="1 2" id="KW-0472">Membrane</keyword>
<dbReference type="Gene3D" id="2.60.40.1120">
    <property type="entry name" value="Carboxypeptidase-like, regulatory domain"/>
    <property type="match status" value="1"/>
</dbReference>
<dbReference type="SUPFAM" id="SSF56935">
    <property type="entry name" value="Porins"/>
    <property type="match status" value="1"/>
</dbReference>
<keyword evidence="2" id="KW-0798">TonB box</keyword>
<protein>
    <submittedName>
        <fullName evidence="5">Outer membrane receptor for ferrienterochelin and colicins</fullName>
    </submittedName>
</protein>
<comment type="similarity">
    <text evidence="1 2">Belongs to the TonB-dependent receptor family.</text>
</comment>
<evidence type="ECO:0000259" key="3">
    <source>
        <dbReference type="Pfam" id="PF00593"/>
    </source>
</evidence>
<dbReference type="Pfam" id="PF00593">
    <property type="entry name" value="TonB_dep_Rec_b-barrel"/>
    <property type="match status" value="1"/>
</dbReference>
<dbReference type="InterPro" id="IPR000531">
    <property type="entry name" value="Beta-barrel_TonB"/>
</dbReference>
<dbReference type="InterPro" id="IPR037066">
    <property type="entry name" value="Plug_dom_sf"/>
</dbReference>
<dbReference type="KEGG" id="smiz:4412673_00067"/>
<reference evidence="5 6" key="1">
    <citation type="submission" date="2017-06" db="EMBL/GenBank/DDBJ databases">
        <authorList>
            <consortium name="Pathogen Informatics"/>
        </authorList>
    </citation>
    <scope>NUCLEOTIDE SEQUENCE [LARGE SCALE GENOMIC DNA]</scope>
    <source>
        <strain evidence="5 6">NCTC12149</strain>
    </source>
</reference>
<dbReference type="Pfam" id="PF13715">
    <property type="entry name" value="CarbopepD_reg_2"/>
    <property type="match status" value="1"/>
</dbReference>
<keyword evidence="1" id="KW-0998">Cell outer membrane</keyword>
<dbReference type="Gene3D" id="2.170.130.10">
    <property type="entry name" value="TonB-dependent receptor, plug domain"/>
    <property type="match status" value="1"/>
</dbReference>
<dbReference type="SUPFAM" id="SSF49464">
    <property type="entry name" value="Carboxypeptidase regulatory domain-like"/>
    <property type="match status" value="1"/>
</dbReference>
<evidence type="ECO:0000313" key="6">
    <source>
        <dbReference type="Proteomes" id="UP000215355"/>
    </source>
</evidence>
<accession>A0AAJ4X8D8</accession>
<dbReference type="InterPro" id="IPR039426">
    <property type="entry name" value="TonB-dep_rcpt-like"/>
</dbReference>
<sequence length="1053" mass="116030">MKKRFTKQSLVNKSYYLASALILGITMPNYGFATTPKFDVSPLFAQNQETVRGTVSDENGPLAGATVSLKNNSRVATSTDENGQFSIQVPLGETLVFSAIGYATQEKVVDSNSINVQLSSSNQDIDEVVVVAFGTQKKVNLTGSVASVTPKQLAERPVTSLQNALQGVSPGITVISRPMAPKKGNNATLTVRGRSNLGTPGPMYIIDGIPATGAEFAAISPADISSMSVLKDAASASLYGSRAANGVILVNTKRGGGDRAIIGFSANQGWQSTTFLPNFANSLEYIELYNRAMKNAGKQTIFTDDIIEKYRSGSDKDMYPNTNWFDEIIDQSAPQRDVNLNINAPGKLANYYLGLNYFDQNSIVPGMKQDRINIKLNTQSDVIENLLKVGTNISFLKQDYDRQGGEISWVEMGRALPMTVMQQSNGEYGTISNGVTNATIAKNNQLRNIREAGQGRNRDNYLQLAGNASLTPFEGFSLDGLVSLKYTNTNSWDFINRLNPLTDFLTQKPLPSTAVPINELKEYWGKREELLLQALANYERRFDDHYGKITAGVTQESNVYREAFLGRKNFVNNDLETIINGSSAQTDVSSDGTGLANRTIQDEWSIRSFFGRFNYNYQEKYLFEANARIDYSSRFAPEVRRAFFPSLSAGWSIDKEQFMQNVNWIDALKLRGSWGSLGNQDAVAIGNYFNLISISSLYSFEGVPVDGALQTAAVNRGALWEKVYQSNVGLDATLFNGKVNLTAEYYIKNTKGILLQPTFLATSGWGTAAYFNQGETKNKGIEVIATYNGQVGEEFKYSISGNISKINNEIINLGTGRDEIVSGYYINRVGGSVGDYYGYKSDGLFTSQEEIDNHPSQKSIAGNSKIGDIKYVDVNGDGVLDPKDRTILGNDVPWFNYGFAVNASYKGFDLNVLTYGVGGVKTYFEQEAAHPFFNGGNIKKEWLQGWTEENNSANAPFPRITLTGDAQQNYITSDFWLFSGNYFRIRAITLGYTFDKKLIEKAKMSNLRLFASSNNPFTFMADKRLSDYDPETGSGRASFLGVKTFSIGLNANF</sequence>